<reference evidence="2" key="1">
    <citation type="journal article" date="2022" name="Mol. Ecol. Resour.">
        <title>The genomes of chicory, endive, great burdock and yacon provide insights into Asteraceae palaeo-polyploidization history and plant inulin production.</title>
        <authorList>
            <person name="Fan W."/>
            <person name="Wang S."/>
            <person name="Wang H."/>
            <person name="Wang A."/>
            <person name="Jiang F."/>
            <person name="Liu H."/>
            <person name="Zhao H."/>
            <person name="Xu D."/>
            <person name="Zhang Y."/>
        </authorList>
    </citation>
    <scope>NUCLEOTIDE SEQUENCE [LARGE SCALE GENOMIC DNA]</scope>
    <source>
        <strain evidence="2">cv. Punajuju</strain>
    </source>
</reference>
<keyword evidence="2" id="KW-1185">Reference proteome</keyword>
<gene>
    <name evidence="1" type="ORF">L2E82_05823</name>
</gene>
<evidence type="ECO:0000313" key="1">
    <source>
        <dbReference type="EMBL" id="KAI3791956.1"/>
    </source>
</evidence>
<evidence type="ECO:0000313" key="2">
    <source>
        <dbReference type="Proteomes" id="UP001055811"/>
    </source>
</evidence>
<protein>
    <submittedName>
        <fullName evidence="1">Uncharacterized protein</fullName>
    </submittedName>
</protein>
<proteinExistence type="predicted"/>
<reference evidence="1 2" key="2">
    <citation type="journal article" date="2022" name="Mol. Ecol. Resour.">
        <title>The genomes of chicory, endive, great burdock and yacon provide insights into Asteraceae paleo-polyploidization history and plant inulin production.</title>
        <authorList>
            <person name="Fan W."/>
            <person name="Wang S."/>
            <person name="Wang H."/>
            <person name="Wang A."/>
            <person name="Jiang F."/>
            <person name="Liu H."/>
            <person name="Zhao H."/>
            <person name="Xu D."/>
            <person name="Zhang Y."/>
        </authorList>
    </citation>
    <scope>NUCLEOTIDE SEQUENCE [LARGE SCALE GENOMIC DNA]</scope>
    <source>
        <strain evidence="2">cv. Punajuju</strain>
        <tissue evidence="1">Leaves</tissue>
    </source>
</reference>
<organism evidence="1 2">
    <name type="scientific">Cichorium intybus</name>
    <name type="common">Chicory</name>
    <dbReference type="NCBI Taxonomy" id="13427"/>
    <lineage>
        <taxon>Eukaryota</taxon>
        <taxon>Viridiplantae</taxon>
        <taxon>Streptophyta</taxon>
        <taxon>Embryophyta</taxon>
        <taxon>Tracheophyta</taxon>
        <taxon>Spermatophyta</taxon>
        <taxon>Magnoliopsida</taxon>
        <taxon>eudicotyledons</taxon>
        <taxon>Gunneridae</taxon>
        <taxon>Pentapetalae</taxon>
        <taxon>asterids</taxon>
        <taxon>campanulids</taxon>
        <taxon>Asterales</taxon>
        <taxon>Asteraceae</taxon>
        <taxon>Cichorioideae</taxon>
        <taxon>Cichorieae</taxon>
        <taxon>Cichoriinae</taxon>
        <taxon>Cichorium</taxon>
    </lineage>
</organism>
<dbReference type="Proteomes" id="UP001055811">
    <property type="component" value="Linkage Group LG01"/>
</dbReference>
<dbReference type="EMBL" id="CM042009">
    <property type="protein sequence ID" value="KAI3791956.1"/>
    <property type="molecule type" value="Genomic_DNA"/>
</dbReference>
<accession>A0ACB9H9G6</accession>
<name>A0ACB9H9G6_CICIN</name>
<sequence length="345" mass="38988">MDVDDDDTELLILLSDSDERRELTAAGSDLDLAFQLQMQEAIKVSSTSKPSSSSSSSHQPYFPLNETQYSPSGTAGKIVKHEREHSYLELVDAQLRNMKDNLNCMRHDQAFAREIIDVPDVDLTRTEDCFEIPYALFASSNEEVFRVYFRGLVSDETVMNVKMPFAGIGVAICDKSDCCLFESRKSFLIDGNEGEDDVVELKGLIEALNSAVTLGLKRVQIFCNCNSVYQFLTGKRKPTDNKIVTLINHLNHIQTKFAYFSPVPVKHNDVKFAYQLAKDAILSHATKLAENTSRKTLLEQCTICFEYTYIDVDMSFATRVELSGLKRNPRANVQFGMRATLYMFE</sequence>
<comment type="caution">
    <text evidence="1">The sequence shown here is derived from an EMBL/GenBank/DDBJ whole genome shotgun (WGS) entry which is preliminary data.</text>
</comment>